<dbReference type="InterPro" id="IPR002933">
    <property type="entry name" value="Peptidase_M20"/>
</dbReference>
<dbReference type="Gene3D" id="3.30.70.360">
    <property type="match status" value="1"/>
</dbReference>
<keyword evidence="1 4" id="KW-0378">Hydrolase</keyword>
<dbReference type="EC" id="3.5.1.32" evidence="4"/>
<organism evidence="4 5">
    <name type="scientific">Paenochrobactrum gallinarii</name>
    <dbReference type="NCBI Taxonomy" id="643673"/>
    <lineage>
        <taxon>Bacteria</taxon>
        <taxon>Pseudomonadati</taxon>
        <taxon>Pseudomonadota</taxon>
        <taxon>Alphaproteobacteria</taxon>
        <taxon>Hyphomicrobiales</taxon>
        <taxon>Brucellaceae</taxon>
        <taxon>Paenochrobactrum</taxon>
    </lineage>
</organism>
<dbReference type="PIRSF" id="PIRSF005962">
    <property type="entry name" value="Pept_M20D_amidohydro"/>
    <property type="match status" value="1"/>
</dbReference>
<feature type="binding site" evidence="2">
    <location>
        <position position="173"/>
    </location>
    <ligand>
        <name>Mn(2+)</name>
        <dbReference type="ChEBI" id="CHEBI:29035"/>
        <label>1</label>
    </ligand>
</feature>
<dbReference type="Proteomes" id="UP000555393">
    <property type="component" value="Unassembled WGS sequence"/>
</dbReference>
<dbReference type="Pfam" id="PF07687">
    <property type="entry name" value="M20_dimer"/>
    <property type="match status" value="1"/>
</dbReference>
<feature type="binding site" evidence="2">
    <location>
        <position position="112"/>
    </location>
    <ligand>
        <name>Mn(2+)</name>
        <dbReference type="ChEBI" id="CHEBI:29035"/>
        <label>2</label>
    </ligand>
</feature>
<dbReference type="AlphaFoldDB" id="A0A841LXY8"/>
<evidence type="ECO:0000256" key="2">
    <source>
        <dbReference type="PIRSR" id="PIRSR005962-1"/>
    </source>
</evidence>
<dbReference type="NCBIfam" id="TIGR01891">
    <property type="entry name" value="amidohydrolases"/>
    <property type="match status" value="1"/>
</dbReference>
<name>A0A841LXY8_9HYPH</name>
<dbReference type="EMBL" id="JACIIU010000008">
    <property type="protein sequence ID" value="MBB6261377.1"/>
    <property type="molecule type" value="Genomic_DNA"/>
</dbReference>
<evidence type="ECO:0000256" key="1">
    <source>
        <dbReference type="ARBA" id="ARBA00022801"/>
    </source>
</evidence>
<protein>
    <submittedName>
        <fullName evidence="4">Hippurate hydrolase</fullName>
        <ecNumber evidence="4">3.5.1.32</ecNumber>
    </submittedName>
</protein>
<reference evidence="4 5" key="1">
    <citation type="submission" date="2020-08" db="EMBL/GenBank/DDBJ databases">
        <title>Genomic Encyclopedia of Type Strains, Phase IV (KMG-IV): sequencing the most valuable type-strain genomes for metagenomic binning, comparative biology and taxonomic classification.</title>
        <authorList>
            <person name="Goeker M."/>
        </authorList>
    </citation>
    <scope>NUCLEOTIDE SEQUENCE [LARGE SCALE GENOMIC DNA]</scope>
    <source>
        <strain evidence="4 5">DSM 22336</strain>
    </source>
</reference>
<feature type="domain" description="Peptidase M20 dimerisation" evidence="3">
    <location>
        <begin position="196"/>
        <end position="288"/>
    </location>
</feature>
<dbReference type="GO" id="GO:0047980">
    <property type="term" value="F:hippurate hydrolase activity"/>
    <property type="evidence" value="ECO:0007669"/>
    <property type="project" value="UniProtKB-EC"/>
</dbReference>
<dbReference type="InterPro" id="IPR011650">
    <property type="entry name" value="Peptidase_M20_dimer"/>
</dbReference>
<dbReference type="Pfam" id="PF01546">
    <property type="entry name" value="Peptidase_M20"/>
    <property type="match status" value="1"/>
</dbReference>
<dbReference type="Gene3D" id="3.40.630.10">
    <property type="entry name" value="Zn peptidases"/>
    <property type="match status" value="1"/>
</dbReference>
<keyword evidence="2" id="KW-0479">Metal-binding</keyword>
<dbReference type="InterPro" id="IPR017439">
    <property type="entry name" value="Amidohydrolase"/>
</dbReference>
<dbReference type="FunFam" id="3.30.70.360:FF:000001">
    <property type="entry name" value="N-acetyldiaminopimelate deacetylase"/>
    <property type="match status" value="1"/>
</dbReference>
<comment type="caution">
    <text evidence="4">The sequence shown here is derived from an EMBL/GenBank/DDBJ whole genome shotgun (WGS) entry which is preliminary data.</text>
</comment>
<dbReference type="GO" id="GO:0050118">
    <property type="term" value="F:N-acetyldiaminopimelate deacetylase activity"/>
    <property type="evidence" value="ECO:0007669"/>
    <property type="project" value="UniProtKB-ARBA"/>
</dbReference>
<dbReference type="InterPro" id="IPR036264">
    <property type="entry name" value="Bact_exopeptidase_dim_dom"/>
</dbReference>
<keyword evidence="5" id="KW-1185">Reference proteome</keyword>
<gene>
    <name evidence="4" type="ORF">FHS77_001932</name>
</gene>
<dbReference type="SUPFAM" id="SSF55031">
    <property type="entry name" value="Bacterial exopeptidase dimerisation domain"/>
    <property type="match status" value="1"/>
</dbReference>
<dbReference type="GO" id="GO:0019877">
    <property type="term" value="P:diaminopimelate biosynthetic process"/>
    <property type="evidence" value="ECO:0007669"/>
    <property type="project" value="UniProtKB-ARBA"/>
</dbReference>
<feature type="binding site" evidence="2">
    <location>
        <position position="147"/>
    </location>
    <ligand>
        <name>Mn(2+)</name>
        <dbReference type="ChEBI" id="CHEBI:29035"/>
        <label>2</label>
    </ligand>
</feature>
<dbReference type="RefSeq" id="WP_184222682.1">
    <property type="nucleotide sequence ID" value="NZ_JACIIU010000008.1"/>
</dbReference>
<dbReference type="SUPFAM" id="SSF53187">
    <property type="entry name" value="Zn-dependent exopeptidases"/>
    <property type="match status" value="1"/>
</dbReference>
<feature type="binding site" evidence="2">
    <location>
        <position position="369"/>
    </location>
    <ligand>
        <name>Mn(2+)</name>
        <dbReference type="ChEBI" id="CHEBI:29035"/>
        <label>2</label>
    </ligand>
</feature>
<proteinExistence type="predicted"/>
<dbReference type="PANTHER" id="PTHR11014:SF63">
    <property type="entry name" value="METALLOPEPTIDASE, PUTATIVE (AFU_ORTHOLOGUE AFUA_6G09600)-RELATED"/>
    <property type="match status" value="1"/>
</dbReference>
<evidence type="ECO:0000313" key="5">
    <source>
        <dbReference type="Proteomes" id="UP000555393"/>
    </source>
</evidence>
<evidence type="ECO:0000313" key="4">
    <source>
        <dbReference type="EMBL" id="MBB6261377.1"/>
    </source>
</evidence>
<dbReference type="PANTHER" id="PTHR11014">
    <property type="entry name" value="PEPTIDASE M20 FAMILY MEMBER"/>
    <property type="match status" value="1"/>
</dbReference>
<dbReference type="GO" id="GO:0046872">
    <property type="term" value="F:metal ion binding"/>
    <property type="evidence" value="ECO:0007669"/>
    <property type="project" value="UniProtKB-KW"/>
</dbReference>
<comment type="cofactor">
    <cofactor evidence="2">
        <name>Mn(2+)</name>
        <dbReference type="ChEBI" id="CHEBI:29035"/>
    </cofactor>
    <text evidence="2">The Mn(2+) ion enhances activity.</text>
</comment>
<sequence>MQSSDHLAPFKRLNIRNQSLEAIRHYLHQYPELAYKETETAAFVIDALKALDIPFESGIGNTGIVATLRGTATKSGEDSAIVGFRTELDALPITEPNDFAHRSRNQGVKHACGHDGHMTILLGLAAYLSENRDFDGTVRFIFQPAEEGGAGAKRMIEDRMLTRFPMQRVFSLHNWPELPAGTVGVLNGPIMAGGYTVEVSVTGTGGHGATPYACTDQLNIAVQILNQMQSFMARRLPPFNPAVLSITRITGGEANNVIPDEVRFDGTIRLFDAVAAKIIETEMPALIKGIAQSWGADAKVNIQEYYPPTISDMASAELVVKAANDLGLAVASAENGLRPAMTSEDFSFMLQEVPGCYFWLGQGGDYGLHHPYYDFNNQILPAGVALYAQIARLALQMTKENS</sequence>
<accession>A0A841LXY8</accession>
<keyword evidence="2" id="KW-0464">Manganese</keyword>
<evidence type="ECO:0000259" key="3">
    <source>
        <dbReference type="Pfam" id="PF07687"/>
    </source>
</evidence>
<feature type="binding site" evidence="2">
    <location>
        <position position="114"/>
    </location>
    <ligand>
        <name>Mn(2+)</name>
        <dbReference type="ChEBI" id="CHEBI:29035"/>
        <label>2</label>
    </ligand>
</feature>